<proteinExistence type="predicted"/>
<keyword evidence="1" id="KW-0472">Membrane</keyword>
<dbReference type="Proteomes" id="UP000525652">
    <property type="component" value="Unassembled WGS sequence"/>
</dbReference>
<gene>
    <name evidence="2" type="ORF">H5P30_20165</name>
</gene>
<evidence type="ECO:0000313" key="3">
    <source>
        <dbReference type="Proteomes" id="UP000525652"/>
    </source>
</evidence>
<feature type="transmembrane region" description="Helical" evidence="1">
    <location>
        <begin position="14"/>
        <end position="33"/>
    </location>
</feature>
<reference evidence="2 3" key="1">
    <citation type="submission" date="2020-07" db="EMBL/GenBank/DDBJ databases">
        <authorList>
            <person name="Feng X."/>
        </authorList>
    </citation>
    <scope>NUCLEOTIDE SEQUENCE [LARGE SCALE GENOMIC DNA]</scope>
    <source>
        <strain evidence="2 3">JCM14086</strain>
    </source>
</reference>
<dbReference type="AlphaFoldDB" id="A0A7X1B1W1"/>
<organism evidence="2 3">
    <name type="scientific">Puniceicoccus vermicola</name>
    <dbReference type="NCBI Taxonomy" id="388746"/>
    <lineage>
        <taxon>Bacteria</taxon>
        <taxon>Pseudomonadati</taxon>
        <taxon>Verrucomicrobiota</taxon>
        <taxon>Opitutia</taxon>
        <taxon>Puniceicoccales</taxon>
        <taxon>Puniceicoccaceae</taxon>
        <taxon>Puniceicoccus</taxon>
    </lineage>
</organism>
<accession>A0A7X1B1W1</accession>
<dbReference type="RefSeq" id="WP_185694722.1">
    <property type="nucleotide sequence ID" value="NZ_JACHVA010000138.1"/>
</dbReference>
<sequence length="285" mass="31937">MNFPEMIFAVVRRLAPFLFGASVLFFIGVLVWLTPHTEEVMGETEEVVIPRETSGRTQMYSAADFEEEAHLREVLIEERGGRVSLARLKSLRFSGEVGTGSVARDFSLLTMAPDLIHIRVSGNGEQLNLGYDGKEYWKFLGMDDGTRQGLDPNPIEVDLMMALGRVHGPLLQEFLDGQGRVVSVEDVADETGRVLRIQFIASGSQEIEQVDLDPLDLNLLRWEKKDPLGNALVLSYSGYREVNGFYEPSKVEFWRNGDKELELEVSSVVPNFGAVRLLFRNPISG</sequence>
<keyword evidence="1" id="KW-0812">Transmembrane</keyword>
<keyword evidence="1" id="KW-1133">Transmembrane helix</keyword>
<protein>
    <recommendedName>
        <fullName evidence="4">DUF4292 domain-containing protein</fullName>
    </recommendedName>
</protein>
<dbReference type="EMBL" id="JACHVA010000138">
    <property type="protein sequence ID" value="MBC2604105.1"/>
    <property type="molecule type" value="Genomic_DNA"/>
</dbReference>
<keyword evidence="3" id="KW-1185">Reference proteome</keyword>
<comment type="caution">
    <text evidence="2">The sequence shown here is derived from an EMBL/GenBank/DDBJ whole genome shotgun (WGS) entry which is preliminary data.</text>
</comment>
<evidence type="ECO:0000313" key="2">
    <source>
        <dbReference type="EMBL" id="MBC2604105.1"/>
    </source>
</evidence>
<evidence type="ECO:0008006" key="4">
    <source>
        <dbReference type="Google" id="ProtNLM"/>
    </source>
</evidence>
<name>A0A7X1B1W1_9BACT</name>
<evidence type="ECO:0000256" key="1">
    <source>
        <dbReference type="SAM" id="Phobius"/>
    </source>
</evidence>